<dbReference type="PANTHER" id="PTHR43671">
    <property type="entry name" value="SERINE/THREONINE-PROTEIN KINASE NEK"/>
    <property type="match status" value="1"/>
</dbReference>
<dbReference type="OrthoDB" id="248923at2759"/>
<dbReference type="GO" id="GO:0005524">
    <property type="term" value="F:ATP binding"/>
    <property type="evidence" value="ECO:0007669"/>
    <property type="project" value="UniProtKB-KW"/>
</dbReference>
<gene>
    <name evidence="10" type="ORF">EZS28_021238</name>
</gene>
<dbReference type="InterPro" id="IPR050660">
    <property type="entry name" value="NEK_Ser/Thr_kinase"/>
</dbReference>
<evidence type="ECO:0000256" key="8">
    <source>
        <dbReference type="ARBA" id="ARBA00048679"/>
    </source>
</evidence>
<organism evidence="10 11">
    <name type="scientific">Streblomastix strix</name>
    <dbReference type="NCBI Taxonomy" id="222440"/>
    <lineage>
        <taxon>Eukaryota</taxon>
        <taxon>Metamonada</taxon>
        <taxon>Preaxostyla</taxon>
        <taxon>Oxymonadida</taxon>
        <taxon>Streblomastigidae</taxon>
        <taxon>Streblomastix</taxon>
    </lineage>
</organism>
<dbReference type="PROSITE" id="PS50011">
    <property type="entry name" value="PROTEIN_KINASE_DOM"/>
    <property type="match status" value="1"/>
</dbReference>
<evidence type="ECO:0000256" key="1">
    <source>
        <dbReference type="ARBA" id="ARBA00012513"/>
    </source>
</evidence>
<keyword evidence="5" id="KW-0418">Kinase</keyword>
<evidence type="ECO:0000313" key="11">
    <source>
        <dbReference type="Proteomes" id="UP000324800"/>
    </source>
</evidence>
<evidence type="ECO:0000256" key="3">
    <source>
        <dbReference type="ARBA" id="ARBA00022679"/>
    </source>
</evidence>
<comment type="caution">
    <text evidence="10">The sequence shown here is derived from an EMBL/GenBank/DDBJ whole genome shotgun (WGS) entry which is preliminary data.</text>
</comment>
<protein>
    <recommendedName>
        <fullName evidence="1">non-specific serine/threonine protein kinase</fullName>
        <ecNumber evidence="1">2.7.11.1</ecNumber>
    </recommendedName>
</protein>
<proteinExistence type="predicted"/>
<feature type="domain" description="Protein kinase" evidence="9">
    <location>
        <begin position="1"/>
        <end position="149"/>
    </location>
</feature>
<evidence type="ECO:0000259" key="9">
    <source>
        <dbReference type="PROSITE" id="PS50011"/>
    </source>
</evidence>
<keyword evidence="2" id="KW-0723">Serine/threonine-protein kinase</keyword>
<dbReference type="GO" id="GO:0004674">
    <property type="term" value="F:protein serine/threonine kinase activity"/>
    <property type="evidence" value="ECO:0007669"/>
    <property type="project" value="UniProtKB-KW"/>
</dbReference>
<dbReference type="Gene3D" id="1.10.510.10">
    <property type="entry name" value="Transferase(Phosphotransferase) domain 1"/>
    <property type="match status" value="1"/>
</dbReference>
<keyword evidence="6" id="KW-0067">ATP-binding</keyword>
<sequence length="243" mass="27255">MKPANILLHEGTAMLSDFGVSKKLKNAYDPASTNVGTPIYISPELYSTNEQNIQSDIWGLGLIMQEILSQKVPLFGSLGNMHEMRMNGQVQKEIDSNLYSKGLIDLIRRMRSVKPEDRPTTNDIIRVSQSASKQPNDGKIQTICLNPSFGPQQEKPYYYRLTVRFLGSSSMGGRYIGIMKADSNISENQTLGLDNDSLSYDGSSGRIYHYGQPIFHNNTYDNDDFVTLEVYVPIFSKMCQVSS</sequence>
<dbReference type="AlphaFoldDB" id="A0A5J4VL82"/>
<dbReference type="SUPFAM" id="SSF56112">
    <property type="entry name" value="Protein kinase-like (PK-like)"/>
    <property type="match status" value="1"/>
</dbReference>
<dbReference type="PANTHER" id="PTHR43671:SF98">
    <property type="entry name" value="SERINE_THREONINE-PROTEIN KINASE NEK11"/>
    <property type="match status" value="1"/>
</dbReference>
<dbReference type="EC" id="2.7.11.1" evidence="1"/>
<evidence type="ECO:0000256" key="5">
    <source>
        <dbReference type="ARBA" id="ARBA00022777"/>
    </source>
</evidence>
<dbReference type="Pfam" id="PF00069">
    <property type="entry name" value="Pkinase"/>
    <property type="match status" value="1"/>
</dbReference>
<dbReference type="Proteomes" id="UP000324800">
    <property type="component" value="Unassembled WGS sequence"/>
</dbReference>
<evidence type="ECO:0000256" key="6">
    <source>
        <dbReference type="ARBA" id="ARBA00022840"/>
    </source>
</evidence>
<dbReference type="InterPro" id="IPR011009">
    <property type="entry name" value="Kinase-like_dom_sf"/>
</dbReference>
<evidence type="ECO:0000256" key="2">
    <source>
        <dbReference type="ARBA" id="ARBA00022527"/>
    </source>
</evidence>
<dbReference type="EMBL" id="SNRW01006355">
    <property type="protein sequence ID" value="KAA6383234.1"/>
    <property type="molecule type" value="Genomic_DNA"/>
</dbReference>
<evidence type="ECO:0000256" key="4">
    <source>
        <dbReference type="ARBA" id="ARBA00022741"/>
    </source>
</evidence>
<comment type="catalytic activity">
    <reaction evidence="7">
        <text>L-threonyl-[protein] + ATP = O-phospho-L-threonyl-[protein] + ADP + H(+)</text>
        <dbReference type="Rhea" id="RHEA:46608"/>
        <dbReference type="Rhea" id="RHEA-COMP:11060"/>
        <dbReference type="Rhea" id="RHEA-COMP:11605"/>
        <dbReference type="ChEBI" id="CHEBI:15378"/>
        <dbReference type="ChEBI" id="CHEBI:30013"/>
        <dbReference type="ChEBI" id="CHEBI:30616"/>
        <dbReference type="ChEBI" id="CHEBI:61977"/>
        <dbReference type="ChEBI" id="CHEBI:456216"/>
        <dbReference type="EC" id="2.7.11.1"/>
    </reaction>
</comment>
<reference evidence="10 11" key="1">
    <citation type="submission" date="2019-03" db="EMBL/GenBank/DDBJ databases">
        <title>Single cell metagenomics reveals metabolic interactions within the superorganism composed of flagellate Streblomastix strix and complex community of Bacteroidetes bacteria on its surface.</title>
        <authorList>
            <person name="Treitli S.C."/>
            <person name="Kolisko M."/>
            <person name="Husnik F."/>
            <person name="Keeling P."/>
            <person name="Hampl V."/>
        </authorList>
    </citation>
    <scope>NUCLEOTIDE SEQUENCE [LARGE SCALE GENOMIC DNA]</scope>
    <source>
        <strain evidence="10">ST1C</strain>
    </source>
</reference>
<evidence type="ECO:0000313" key="10">
    <source>
        <dbReference type="EMBL" id="KAA6383234.1"/>
    </source>
</evidence>
<dbReference type="InterPro" id="IPR000719">
    <property type="entry name" value="Prot_kinase_dom"/>
</dbReference>
<name>A0A5J4VL82_9EUKA</name>
<comment type="catalytic activity">
    <reaction evidence="8">
        <text>L-seryl-[protein] + ATP = O-phospho-L-seryl-[protein] + ADP + H(+)</text>
        <dbReference type="Rhea" id="RHEA:17989"/>
        <dbReference type="Rhea" id="RHEA-COMP:9863"/>
        <dbReference type="Rhea" id="RHEA-COMP:11604"/>
        <dbReference type="ChEBI" id="CHEBI:15378"/>
        <dbReference type="ChEBI" id="CHEBI:29999"/>
        <dbReference type="ChEBI" id="CHEBI:30616"/>
        <dbReference type="ChEBI" id="CHEBI:83421"/>
        <dbReference type="ChEBI" id="CHEBI:456216"/>
        <dbReference type="EC" id="2.7.11.1"/>
    </reaction>
</comment>
<dbReference type="SMART" id="SM00220">
    <property type="entry name" value="S_TKc"/>
    <property type="match status" value="1"/>
</dbReference>
<keyword evidence="3" id="KW-0808">Transferase</keyword>
<keyword evidence="4" id="KW-0547">Nucleotide-binding</keyword>
<accession>A0A5J4VL82</accession>
<evidence type="ECO:0000256" key="7">
    <source>
        <dbReference type="ARBA" id="ARBA00047899"/>
    </source>
</evidence>